<dbReference type="AlphaFoldDB" id="A0A8H5LEM3"/>
<keyword evidence="1" id="KW-1133">Transmembrane helix</keyword>
<accession>A0A8H5LEM3</accession>
<comment type="caution">
    <text evidence="3">The sequence shown here is derived from an EMBL/GenBank/DDBJ whole genome shotgun (WGS) entry which is preliminary data.</text>
</comment>
<feature type="transmembrane region" description="Helical" evidence="1">
    <location>
        <begin position="71"/>
        <end position="89"/>
    </location>
</feature>
<evidence type="ECO:0000256" key="1">
    <source>
        <dbReference type="SAM" id="Phobius"/>
    </source>
</evidence>
<feature type="chain" id="PRO_5034303095" evidence="2">
    <location>
        <begin position="21"/>
        <end position="121"/>
    </location>
</feature>
<dbReference type="Proteomes" id="UP000544095">
    <property type="component" value="Unassembled WGS sequence"/>
</dbReference>
<evidence type="ECO:0000313" key="3">
    <source>
        <dbReference type="EMBL" id="KAF5590329.1"/>
    </source>
</evidence>
<reference evidence="3 4" key="1">
    <citation type="submission" date="2020-05" db="EMBL/GenBank/DDBJ databases">
        <title>Identification and distribution of gene clusters putatively required for synthesis of sphingolipid metabolism inhibitors in phylogenetically diverse species of the filamentous fungus Fusarium.</title>
        <authorList>
            <person name="Kim H.-S."/>
            <person name="Busman M."/>
            <person name="Brown D.W."/>
            <person name="Divon H."/>
            <person name="Uhlig S."/>
            <person name="Proctor R.H."/>
        </authorList>
    </citation>
    <scope>NUCLEOTIDE SEQUENCE [LARGE SCALE GENOMIC DNA]</scope>
    <source>
        <strain evidence="3 4">NRRL 25211</strain>
    </source>
</reference>
<name>A0A8H5LEM3_9HYPO</name>
<gene>
    <name evidence="3" type="ORF">FPANT_6043</name>
</gene>
<evidence type="ECO:0000256" key="2">
    <source>
        <dbReference type="SAM" id="SignalP"/>
    </source>
</evidence>
<organism evidence="3 4">
    <name type="scientific">Fusarium pseudoanthophilum</name>
    <dbReference type="NCBI Taxonomy" id="48495"/>
    <lineage>
        <taxon>Eukaryota</taxon>
        <taxon>Fungi</taxon>
        <taxon>Dikarya</taxon>
        <taxon>Ascomycota</taxon>
        <taxon>Pezizomycotina</taxon>
        <taxon>Sordariomycetes</taxon>
        <taxon>Hypocreomycetidae</taxon>
        <taxon>Hypocreales</taxon>
        <taxon>Nectriaceae</taxon>
        <taxon>Fusarium</taxon>
        <taxon>Fusarium fujikuroi species complex</taxon>
    </lineage>
</organism>
<feature type="signal peptide" evidence="2">
    <location>
        <begin position="1"/>
        <end position="20"/>
    </location>
</feature>
<keyword evidence="2" id="KW-0732">Signal</keyword>
<keyword evidence="4" id="KW-1185">Reference proteome</keyword>
<sequence>MKTAFFNIAALALTISGAFANPAPNGRQLTSPSATTLPKSAELAPYRGWPVAFSAESVFISVVAAPSVMEAAMLLSMLVAAGVAITAGLDVSVMGRLVSSGVFRSSYKLVTFGLDARCAYG</sequence>
<dbReference type="EMBL" id="JAAOAR010000292">
    <property type="protein sequence ID" value="KAF5590329.1"/>
    <property type="molecule type" value="Genomic_DNA"/>
</dbReference>
<protein>
    <submittedName>
        <fullName evidence="3">Uncharacterized protein</fullName>
    </submittedName>
</protein>
<evidence type="ECO:0000313" key="4">
    <source>
        <dbReference type="Proteomes" id="UP000544095"/>
    </source>
</evidence>
<keyword evidence="1" id="KW-0812">Transmembrane</keyword>
<feature type="transmembrane region" description="Helical" evidence="1">
    <location>
        <begin position="44"/>
        <end position="64"/>
    </location>
</feature>
<proteinExistence type="predicted"/>
<keyword evidence="1" id="KW-0472">Membrane</keyword>